<gene>
    <name evidence="2" type="ORF">SAMN04490355_102415</name>
</gene>
<keyword evidence="3" id="KW-1185">Reference proteome</keyword>
<dbReference type="InterPro" id="IPR003607">
    <property type="entry name" value="HD/PDEase_dom"/>
</dbReference>
<sequence>MSYLQLSEIKFGMTLNQVLVSPNGNMILGQGTVINEYLLSCLKEWNMKGIDVIEETAIEINLAEIEKVISDIGVSLTDSASMETHLQSAAQMHSEIETELKGIFLRAKYQGRIPLDPIISLVNMRIYPRLSRGDSFTQLHTDRVTENYLYRHALDVAFLSGYLGRWLGYEDNEVWNLTLAGLLHDIGKTRITFEMLSKPNKLNLEEFNIAKFHVHYGCQLLAQTGIIPNVVLDAVLQHHERMDGSGHPYGISGTEVSTLARIVAVADVYDTLISNRYYRRGVSPKEAIQIMKFQMEGQLDTHVLACLSESVLKLDGINRMPMLHELAM</sequence>
<accession>A0A1I4LDP8</accession>
<dbReference type="CDD" id="cd00077">
    <property type="entry name" value="HDc"/>
    <property type="match status" value="1"/>
</dbReference>
<dbReference type="OrthoDB" id="1677843at2"/>
<dbReference type="STRING" id="1123291.SAMN04490355_102415"/>
<feature type="domain" description="HD-GYP" evidence="1">
    <location>
        <begin position="127"/>
        <end position="323"/>
    </location>
</feature>
<proteinExistence type="predicted"/>
<evidence type="ECO:0000313" key="3">
    <source>
        <dbReference type="Proteomes" id="UP000199520"/>
    </source>
</evidence>
<dbReference type="PANTHER" id="PTHR43155">
    <property type="entry name" value="CYCLIC DI-GMP PHOSPHODIESTERASE PA4108-RELATED"/>
    <property type="match status" value="1"/>
</dbReference>
<dbReference type="PROSITE" id="PS51832">
    <property type="entry name" value="HD_GYP"/>
    <property type="match status" value="1"/>
</dbReference>
<dbReference type="SUPFAM" id="SSF109604">
    <property type="entry name" value="HD-domain/PDEase-like"/>
    <property type="match status" value="1"/>
</dbReference>
<dbReference type="SMART" id="SM00471">
    <property type="entry name" value="HDc"/>
    <property type="match status" value="1"/>
</dbReference>
<reference evidence="3" key="1">
    <citation type="submission" date="2016-10" db="EMBL/GenBank/DDBJ databases">
        <authorList>
            <person name="Varghese N."/>
            <person name="Submissions S."/>
        </authorList>
    </citation>
    <scope>NUCLEOTIDE SEQUENCE [LARGE SCALE GENOMIC DNA]</scope>
    <source>
        <strain evidence="3">DSM 13327</strain>
    </source>
</reference>
<dbReference type="AlphaFoldDB" id="A0A1I4LDP8"/>
<dbReference type="PANTHER" id="PTHR43155:SF2">
    <property type="entry name" value="CYCLIC DI-GMP PHOSPHODIESTERASE PA4108"/>
    <property type="match status" value="1"/>
</dbReference>
<dbReference type="Pfam" id="PF13487">
    <property type="entry name" value="HD_5"/>
    <property type="match status" value="1"/>
</dbReference>
<organism evidence="2 3">
    <name type="scientific">Pelosinus propionicus DSM 13327</name>
    <dbReference type="NCBI Taxonomy" id="1123291"/>
    <lineage>
        <taxon>Bacteria</taxon>
        <taxon>Bacillati</taxon>
        <taxon>Bacillota</taxon>
        <taxon>Negativicutes</taxon>
        <taxon>Selenomonadales</taxon>
        <taxon>Sporomusaceae</taxon>
        <taxon>Pelosinus</taxon>
    </lineage>
</organism>
<protein>
    <submittedName>
        <fullName evidence="2">HDIG domain-containing protein</fullName>
    </submittedName>
</protein>
<dbReference type="RefSeq" id="WP_090938226.1">
    <property type="nucleotide sequence ID" value="NZ_FOTS01000024.1"/>
</dbReference>
<dbReference type="InterPro" id="IPR037522">
    <property type="entry name" value="HD_GYP_dom"/>
</dbReference>
<dbReference type="Proteomes" id="UP000199520">
    <property type="component" value="Unassembled WGS sequence"/>
</dbReference>
<dbReference type="EMBL" id="FOTS01000024">
    <property type="protein sequence ID" value="SFL89040.1"/>
    <property type="molecule type" value="Genomic_DNA"/>
</dbReference>
<dbReference type="InterPro" id="IPR006675">
    <property type="entry name" value="HDIG_dom"/>
</dbReference>
<dbReference type="NCBIfam" id="TIGR00277">
    <property type="entry name" value="HDIG"/>
    <property type="match status" value="1"/>
</dbReference>
<dbReference type="Gene3D" id="1.10.3210.10">
    <property type="entry name" value="Hypothetical protein af1432"/>
    <property type="match status" value="1"/>
</dbReference>
<evidence type="ECO:0000313" key="2">
    <source>
        <dbReference type="EMBL" id="SFL89040.1"/>
    </source>
</evidence>
<evidence type="ECO:0000259" key="1">
    <source>
        <dbReference type="PROSITE" id="PS51832"/>
    </source>
</evidence>
<name>A0A1I4LDP8_9FIRM</name>